<dbReference type="InterPro" id="IPR005184">
    <property type="entry name" value="DUF306_Meta_HslJ"/>
</dbReference>
<dbReference type="PANTHER" id="PTHR35535">
    <property type="entry name" value="HEAT SHOCK PROTEIN HSLJ"/>
    <property type="match status" value="1"/>
</dbReference>
<accession>A0A843YWC9</accession>
<reference evidence="4 5" key="1">
    <citation type="submission" date="2019-10" db="EMBL/GenBank/DDBJ databases">
        <title>Glaciimonas soli sp. nov., a psychrophilic bacterium isolated from the forest soil of a high elevation mountain in Taiwan.</title>
        <authorList>
            <person name="Wang L.-T."/>
            <person name="Shieh W.Y."/>
        </authorList>
    </citation>
    <scope>NUCLEOTIDE SEQUENCE [LARGE SCALE GENOMIC DNA]</scope>
    <source>
        <strain evidence="4 5">GS1</strain>
    </source>
</reference>
<protein>
    <submittedName>
        <fullName evidence="4">DUF4377 domain-containing protein</fullName>
    </submittedName>
</protein>
<dbReference type="Proteomes" id="UP000451565">
    <property type="component" value="Unassembled WGS sequence"/>
</dbReference>
<dbReference type="EMBL" id="WINI01000004">
    <property type="protein sequence ID" value="MQR00886.1"/>
    <property type="molecule type" value="Genomic_DNA"/>
</dbReference>
<dbReference type="InterPro" id="IPR038670">
    <property type="entry name" value="HslJ-like_sf"/>
</dbReference>
<keyword evidence="5" id="KW-1185">Reference proteome</keyword>
<dbReference type="Gene3D" id="2.40.128.270">
    <property type="match status" value="1"/>
</dbReference>
<sequence>MSMPTFTRSLMLLVVTTATLAACAGPTATPINSSASDEAQLMASRWELVKWPDHVIPNGDNGEPVMLNFANETGQGHVSGRSWCNNFSATYALASANRLTIGQAVGTRKMCPEPAMQFESDFLNQLQTVNTYSFSGPLLEISTSDHQTLTFHRREKPSAAAKTKLVYVASEKAPCSNGVMRTTCYQIREDKTQPWQLWYGDIVGFKPEPGIAYRLRILEEKIPNPPQDASSIKWTLDMVIEQEVIKSRN</sequence>
<gene>
    <name evidence="4" type="ORF">GEV47_09335</name>
</gene>
<dbReference type="Pfam" id="PF14302">
    <property type="entry name" value="DUF4377"/>
    <property type="match status" value="1"/>
</dbReference>
<evidence type="ECO:0000256" key="1">
    <source>
        <dbReference type="SAM" id="SignalP"/>
    </source>
</evidence>
<feature type="domain" description="DUF4377" evidence="3">
    <location>
        <begin position="167"/>
        <end position="242"/>
    </location>
</feature>
<keyword evidence="1" id="KW-0732">Signal</keyword>
<evidence type="ECO:0000259" key="2">
    <source>
        <dbReference type="Pfam" id="PF03724"/>
    </source>
</evidence>
<dbReference type="PANTHER" id="PTHR35535:SF1">
    <property type="entry name" value="HEAT SHOCK PROTEIN HSLJ"/>
    <property type="match status" value="1"/>
</dbReference>
<evidence type="ECO:0000259" key="3">
    <source>
        <dbReference type="Pfam" id="PF14302"/>
    </source>
</evidence>
<organism evidence="4 5">
    <name type="scientific">Glaciimonas soli</name>
    <dbReference type="NCBI Taxonomy" id="2590999"/>
    <lineage>
        <taxon>Bacteria</taxon>
        <taxon>Pseudomonadati</taxon>
        <taxon>Pseudomonadota</taxon>
        <taxon>Betaproteobacteria</taxon>
        <taxon>Burkholderiales</taxon>
        <taxon>Oxalobacteraceae</taxon>
        <taxon>Glaciimonas</taxon>
    </lineage>
</organism>
<evidence type="ECO:0000313" key="5">
    <source>
        <dbReference type="Proteomes" id="UP000451565"/>
    </source>
</evidence>
<dbReference type="InterPro" id="IPR025485">
    <property type="entry name" value="DUF4377"/>
</dbReference>
<comment type="caution">
    <text evidence="4">The sequence shown here is derived from an EMBL/GenBank/DDBJ whole genome shotgun (WGS) entry which is preliminary data.</text>
</comment>
<dbReference type="OrthoDB" id="423130at2"/>
<evidence type="ECO:0000313" key="4">
    <source>
        <dbReference type="EMBL" id="MQR00886.1"/>
    </source>
</evidence>
<dbReference type="Pfam" id="PF03724">
    <property type="entry name" value="META"/>
    <property type="match status" value="1"/>
</dbReference>
<dbReference type="RefSeq" id="WP_153234497.1">
    <property type="nucleotide sequence ID" value="NZ_WINI01000004.1"/>
</dbReference>
<feature type="domain" description="DUF306" evidence="2">
    <location>
        <begin position="39"/>
        <end position="151"/>
    </location>
</feature>
<feature type="signal peptide" evidence="1">
    <location>
        <begin position="1"/>
        <end position="24"/>
    </location>
</feature>
<feature type="chain" id="PRO_5032734678" evidence="1">
    <location>
        <begin position="25"/>
        <end position="249"/>
    </location>
</feature>
<dbReference type="AlphaFoldDB" id="A0A843YWC9"/>
<proteinExistence type="predicted"/>
<name>A0A843YWC9_9BURK</name>
<dbReference type="InterPro" id="IPR053147">
    <property type="entry name" value="Hsp_HslJ-like"/>
</dbReference>